<proteinExistence type="predicted"/>
<evidence type="ECO:0000313" key="2">
    <source>
        <dbReference type="EMBL" id="JAH32913.1"/>
    </source>
</evidence>
<sequence>MNELNWTLSTDDLATGDLQFWSWCLTLKIVLVAVGFKWLRAV</sequence>
<feature type="transmembrane region" description="Helical" evidence="1">
    <location>
        <begin position="20"/>
        <end position="39"/>
    </location>
</feature>
<dbReference type="AlphaFoldDB" id="A0A0E9RXF5"/>
<reference evidence="2" key="2">
    <citation type="journal article" date="2015" name="Fish Shellfish Immunol.">
        <title>Early steps in the European eel (Anguilla anguilla)-Vibrio vulnificus interaction in the gills: Role of the RtxA13 toxin.</title>
        <authorList>
            <person name="Callol A."/>
            <person name="Pajuelo D."/>
            <person name="Ebbesson L."/>
            <person name="Teles M."/>
            <person name="MacKenzie S."/>
            <person name="Amaro C."/>
        </authorList>
    </citation>
    <scope>NUCLEOTIDE SEQUENCE</scope>
</reference>
<name>A0A0E9RXF5_ANGAN</name>
<keyword evidence="1" id="KW-0472">Membrane</keyword>
<protein>
    <submittedName>
        <fullName evidence="2">Uncharacterized protein</fullName>
    </submittedName>
</protein>
<organism evidence="2">
    <name type="scientific">Anguilla anguilla</name>
    <name type="common">European freshwater eel</name>
    <name type="synonym">Muraena anguilla</name>
    <dbReference type="NCBI Taxonomy" id="7936"/>
    <lineage>
        <taxon>Eukaryota</taxon>
        <taxon>Metazoa</taxon>
        <taxon>Chordata</taxon>
        <taxon>Craniata</taxon>
        <taxon>Vertebrata</taxon>
        <taxon>Euteleostomi</taxon>
        <taxon>Actinopterygii</taxon>
        <taxon>Neopterygii</taxon>
        <taxon>Teleostei</taxon>
        <taxon>Anguilliformes</taxon>
        <taxon>Anguillidae</taxon>
        <taxon>Anguilla</taxon>
    </lineage>
</organism>
<keyword evidence="1" id="KW-1133">Transmembrane helix</keyword>
<dbReference type="EMBL" id="GBXM01075664">
    <property type="protein sequence ID" value="JAH32913.1"/>
    <property type="molecule type" value="Transcribed_RNA"/>
</dbReference>
<keyword evidence="1" id="KW-0812">Transmembrane</keyword>
<evidence type="ECO:0000256" key="1">
    <source>
        <dbReference type="SAM" id="Phobius"/>
    </source>
</evidence>
<accession>A0A0E9RXF5</accession>
<reference evidence="2" key="1">
    <citation type="submission" date="2014-11" db="EMBL/GenBank/DDBJ databases">
        <authorList>
            <person name="Amaro Gonzalez C."/>
        </authorList>
    </citation>
    <scope>NUCLEOTIDE SEQUENCE</scope>
</reference>